<evidence type="ECO:0000313" key="3">
    <source>
        <dbReference type="Proteomes" id="UP001153954"/>
    </source>
</evidence>
<dbReference type="EMBL" id="CAKOGL010000006">
    <property type="protein sequence ID" value="CAH2087736.1"/>
    <property type="molecule type" value="Genomic_DNA"/>
</dbReference>
<comment type="caution">
    <text evidence="2">The sequence shown here is derived from an EMBL/GenBank/DDBJ whole genome shotgun (WGS) entry which is preliminary data.</text>
</comment>
<reference evidence="2" key="1">
    <citation type="submission" date="2022-03" db="EMBL/GenBank/DDBJ databases">
        <authorList>
            <person name="Tunstrom K."/>
        </authorList>
    </citation>
    <scope>NUCLEOTIDE SEQUENCE</scope>
</reference>
<dbReference type="GO" id="GO:0015074">
    <property type="term" value="P:DNA integration"/>
    <property type="evidence" value="ECO:0007669"/>
    <property type="project" value="InterPro"/>
</dbReference>
<evidence type="ECO:0000313" key="2">
    <source>
        <dbReference type="EMBL" id="CAH2087736.1"/>
    </source>
</evidence>
<dbReference type="InterPro" id="IPR021109">
    <property type="entry name" value="Peptidase_aspartic_dom_sf"/>
</dbReference>
<dbReference type="SUPFAM" id="SSF56672">
    <property type="entry name" value="DNA/RNA polymerases"/>
    <property type="match status" value="1"/>
</dbReference>
<dbReference type="InterPro" id="IPR036397">
    <property type="entry name" value="RNaseH_sf"/>
</dbReference>
<dbReference type="PANTHER" id="PTHR47331">
    <property type="entry name" value="PHD-TYPE DOMAIN-CONTAINING PROTEIN"/>
    <property type="match status" value="1"/>
</dbReference>
<dbReference type="Gene3D" id="2.40.70.10">
    <property type="entry name" value="Acid Proteases"/>
    <property type="match status" value="1"/>
</dbReference>
<dbReference type="GO" id="GO:0003676">
    <property type="term" value="F:nucleic acid binding"/>
    <property type="evidence" value="ECO:0007669"/>
    <property type="project" value="InterPro"/>
</dbReference>
<dbReference type="SUPFAM" id="SSF53098">
    <property type="entry name" value="Ribonuclease H-like"/>
    <property type="match status" value="1"/>
</dbReference>
<dbReference type="InterPro" id="IPR040676">
    <property type="entry name" value="DUF5641"/>
</dbReference>
<feature type="domain" description="Integrase catalytic" evidence="1">
    <location>
        <begin position="1414"/>
        <end position="1606"/>
    </location>
</feature>
<dbReference type="InterPro" id="IPR001584">
    <property type="entry name" value="Integrase_cat-core"/>
</dbReference>
<dbReference type="PROSITE" id="PS50994">
    <property type="entry name" value="INTEGRASE"/>
    <property type="match status" value="1"/>
</dbReference>
<protein>
    <recommendedName>
        <fullName evidence="1">Integrase catalytic domain-containing protein</fullName>
    </recommendedName>
</protein>
<dbReference type="Gene3D" id="3.30.420.10">
    <property type="entry name" value="Ribonuclease H-like superfamily/Ribonuclease H"/>
    <property type="match status" value="1"/>
</dbReference>
<dbReference type="Pfam" id="PF03564">
    <property type="entry name" value="DUF1759"/>
    <property type="match status" value="1"/>
</dbReference>
<dbReference type="Gene3D" id="3.10.10.10">
    <property type="entry name" value="HIV Type 1 Reverse Transcriptase, subunit A, domain 1"/>
    <property type="match status" value="1"/>
</dbReference>
<sequence length="1721" mass="198220">MADIKTQIGIITELSNKIIKLLTNTKKCSRSKITKGYLDTRLELLNEYRDSYNKQYHYFQTKYSDKELKGCEFDYENNYNITEDAYLDLKTFIKDYLYEIDSTHTSNKDIKDTPDLLKLKPKLPPIPISFFNGDYHKWISFRDLYLSLIHNNNNLTNIEKHHYLKASLTGEAEQLLQNFSLSDANYQDAWKKLVDRFDNQRVIVNNILNRLLNQKKLTMESTQGIKDLLDTTTQCLDTLKNIGIDVSNWDAIIVHITVRKLDTESHKLWEQSLENSTDIPTFQQLTLFLEKRFRSMEMIYTTHNKDYVRKPMPQKVTNVKSFATEMKNACTYCSQNHYICHCKDFASLKVSERQEFIKRNNICFNCLIKGHNVLNCRQSTTCKKCGRRHHTLLHYTPLSKTDLLNSNSSSSIEENKENPASSCNTVCMKTESQSHQVILATAQLAVKARKGNTYRLRALIDQGSQASFLTEAAAQLLQLDRIPVNGKVTGVSNSTVVTIKSMVKFKIQATRQHTQPMEVKAYVLKKLTSLLPSREFTQDAWPSTMSLDLADPEYYKPRHIDILLGADVHAEIIQEGIHKHKSLVAVNSCLGWLISGRVSQIEPQKHDVIVTHTKVDVDQLLRQFWEIEEPLSHKKPLTELEVLCEEHFKKTHTRTDEGRYVVRLPFRETPPTELGDTKLVALRRLQQMEKRFTQSYDLKEKYTKFMDEYLTNGHMEPIPERELKPKNQCYYLPHHAVVRPENISTKLRVVFDGSAAPDYGKSLNEELLIGPSILQDIRNLITRWRQHKICLIGDIMKMYRQILISKEDRDYQRILWRKSPKNPVKEYRLLTVTYGTSSAPFLAMRTLHQLADDEAVNFPQESAIIKSDIYMDDLMTGASTEEDAIRLQSGLTELLNRGGFKLHKWSSNSESVLSKIPNDDRESQSVVHIKVQGAIKALGIVWNSQTDNFELKLNLDCDTKLITKRNVLSAIAKTFDPLGWLAPAIISLKIFMQKLWLAGLDWDEELTPELKAEWLTYIDNFANAPTIEFPRWLFISNLMSEIELHGFCDASCVAYASVVYLRVRDGDKVNVRLIAAKSRVAPVKQVSLPRLELCGAVLLARMLRLLISELNINKSNVYAWTDSTIVLAWLRKTPNNWSTFVANRTAEILTCTNSSQWHHISSICNPADIASRGINPIELQQSELWWNGPTFLKQPTVIENYSHIPETNLELKTKVLTHVCLNENFTDFYLNKFSNLSKLVRVTAYCQRFIQNCKLYKGERNISSFLTVTELKNSLNFCIKLSQHKYFEIEIDCLSQGKCVPKKSKLYTLNPYLDNDQIVRVGGRLRHAEIPPYQKSPIILSYNCPLSKLITIDAHIRTLHGGHQLTLNYIRQKYWIFRVKNLTKTVIKKCIPCFKQCAVPHFPFMGNLPHYRVRPDRPFRTTGTDFAGPFSLKLYPGRCKKICKAYICLFVCTVTKAIHLEVVSDLTSSAFIAAFKRFTARRGHCKDMWSDCGTNFIGASRELDVVFKNAKSHVVSEISELLANDHTNWHFIPPHSPHFGGLWESGVKSVKTHLKRVIGQTSLTFEEFYTLLTQIESCVNSRPLTLINSSLDEPPLTPGHFLIGEPPLIVPDEPLENVKLSPLQRWRMLQQMMQHFWHRWQDEYLVSLQNRSKWNRDCPDINIGTIVLVKDDRLPPGKWLLGRVVDKHPGIDGITRVVTLQNKTKKFKRPIVKLCPLPLDA</sequence>
<dbReference type="Gene3D" id="3.30.70.270">
    <property type="match status" value="1"/>
</dbReference>
<dbReference type="Proteomes" id="UP001153954">
    <property type="component" value="Unassembled WGS sequence"/>
</dbReference>
<dbReference type="CDD" id="cd01644">
    <property type="entry name" value="RT_pepA17"/>
    <property type="match status" value="1"/>
</dbReference>
<name>A0AAU9TKT3_EUPED</name>
<evidence type="ECO:0000259" key="1">
    <source>
        <dbReference type="PROSITE" id="PS50994"/>
    </source>
</evidence>
<dbReference type="InterPro" id="IPR012337">
    <property type="entry name" value="RNaseH-like_sf"/>
</dbReference>
<dbReference type="Pfam" id="PF05380">
    <property type="entry name" value="Peptidase_A17"/>
    <property type="match status" value="1"/>
</dbReference>
<keyword evidence="3" id="KW-1185">Reference proteome</keyword>
<dbReference type="Pfam" id="PF18701">
    <property type="entry name" value="DUF5641"/>
    <property type="match status" value="1"/>
</dbReference>
<dbReference type="InterPro" id="IPR043128">
    <property type="entry name" value="Rev_trsase/Diguanyl_cyclase"/>
</dbReference>
<dbReference type="InterPro" id="IPR043502">
    <property type="entry name" value="DNA/RNA_pol_sf"/>
</dbReference>
<dbReference type="InterPro" id="IPR008042">
    <property type="entry name" value="Retrotrans_Pao"/>
</dbReference>
<dbReference type="GO" id="GO:0071897">
    <property type="term" value="P:DNA biosynthetic process"/>
    <property type="evidence" value="ECO:0007669"/>
    <property type="project" value="UniProtKB-ARBA"/>
</dbReference>
<accession>A0AAU9TKT3</accession>
<gene>
    <name evidence="2" type="ORF">EEDITHA_LOCUS3966</name>
</gene>
<dbReference type="PANTHER" id="PTHR47331:SF1">
    <property type="entry name" value="GAG-LIKE PROTEIN"/>
    <property type="match status" value="1"/>
</dbReference>
<proteinExistence type="predicted"/>
<dbReference type="GO" id="GO:0042575">
    <property type="term" value="C:DNA polymerase complex"/>
    <property type="evidence" value="ECO:0007669"/>
    <property type="project" value="UniProtKB-ARBA"/>
</dbReference>
<organism evidence="2 3">
    <name type="scientific">Euphydryas editha</name>
    <name type="common">Edith's checkerspot</name>
    <dbReference type="NCBI Taxonomy" id="104508"/>
    <lineage>
        <taxon>Eukaryota</taxon>
        <taxon>Metazoa</taxon>
        <taxon>Ecdysozoa</taxon>
        <taxon>Arthropoda</taxon>
        <taxon>Hexapoda</taxon>
        <taxon>Insecta</taxon>
        <taxon>Pterygota</taxon>
        <taxon>Neoptera</taxon>
        <taxon>Endopterygota</taxon>
        <taxon>Lepidoptera</taxon>
        <taxon>Glossata</taxon>
        <taxon>Ditrysia</taxon>
        <taxon>Papilionoidea</taxon>
        <taxon>Nymphalidae</taxon>
        <taxon>Nymphalinae</taxon>
        <taxon>Euphydryas</taxon>
    </lineage>
</organism>
<dbReference type="InterPro" id="IPR005312">
    <property type="entry name" value="DUF1759"/>
</dbReference>